<dbReference type="EMBL" id="SNRW01001069">
    <property type="protein sequence ID" value="KAA6397937.1"/>
    <property type="molecule type" value="Genomic_DNA"/>
</dbReference>
<feature type="domain" description="DDE-1" evidence="1">
    <location>
        <begin position="127"/>
        <end position="213"/>
    </location>
</feature>
<evidence type="ECO:0000313" key="3">
    <source>
        <dbReference type="Proteomes" id="UP000324800"/>
    </source>
</evidence>
<dbReference type="InterPro" id="IPR036397">
    <property type="entry name" value="RNaseH_sf"/>
</dbReference>
<organism evidence="2 3">
    <name type="scientific">Streblomastix strix</name>
    <dbReference type="NCBI Taxonomy" id="222440"/>
    <lineage>
        <taxon>Eukaryota</taxon>
        <taxon>Metamonada</taxon>
        <taxon>Preaxostyla</taxon>
        <taxon>Oxymonadida</taxon>
        <taxon>Streblomastigidae</taxon>
        <taxon>Streblomastix</taxon>
    </lineage>
</organism>
<sequence length="335" mass="38192">MQASILARHEVGHSWHEGFLVRNEKYIAVNEADPREQTRFKVKDSDIDEYEQAAEVLTKDIPCELNLAADEVGYQQFADSHTKVKIVKASDKFKKLHFPQPLNTDKFKIAGVRDGIDAVLLEGEGTNLTTALHVNWLEKVVVPYVEKMRKRLKLSNETRALLQVDNCPSHTSEQAKLILAANNLIYFTLPPNSTHYLQMCDLGIFGAYKHHLQTLRRNNTHDTPERVAFLAISALRQAMVPVNIFNSFKRAGYSQRWDDDGTCHAQVVHESLAAVREEIEADGLLLKYSGTRQTRNRAKKASGWVNEDEMDIFDHMGRFNLEIGLSVDIIFYQNQ</sequence>
<protein>
    <recommendedName>
        <fullName evidence="1">DDE-1 domain-containing protein</fullName>
    </recommendedName>
</protein>
<dbReference type="OrthoDB" id="3341102at2759"/>
<reference evidence="2 3" key="1">
    <citation type="submission" date="2019-03" db="EMBL/GenBank/DDBJ databases">
        <title>Single cell metagenomics reveals metabolic interactions within the superorganism composed of flagellate Streblomastix strix and complex community of Bacteroidetes bacteria on its surface.</title>
        <authorList>
            <person name="Treitli S.C."/>
            <person name="Kolisko M."/>
            <person name="Husnik F."/>
            <person name="Keeling P."/>
            <person name="Hampl V."/>
        </authorList>
    </citation>
    <scope>NUCLEOTIDE SEQUENCE [LARGE SCALE GENOMIC DNA]</scope>
    <source>
        <strain evidence="2">ST1C</strain>
    </source>
</reference>
<comment type="caution">
    <text evidence="2">The sequence shown here is derived from an EMBL/GenBank/DDBJ whole genome shotgun (WGS) entry which is preliminary data.</text>
</comment>
<gene>
    <name evidence="2" type="ORF">EZS28_006533</name>
</gene>
<dbReference type="InterPro" id="IPR004875">
    <property type="entry name" value="DDE_SF_endonuclease_dom"/>
</dbReference>
<accession>A0A5J4WS29</accession>
<dbReference type="AlphaFoldDB" id="A0A5J4WS29"/>
<dbReference type="GO" id="GO:0003676">
    <property type="term" value="F:nucleic acid binding"/>
    <property type="evidence" value="ECO:0007669"/>
    <property type="project" value="InterPro"/>
</dbReference>
<evidence type="ECO:0000259" key="1">
    <source>
        <dbReference type="Pfam" id="PF03184"/>
    </source>
</evidence>
<proteinExistence type="predicted"/>
<dbReference type="Proteomes" id="UP000324800">
    <property type="component" value="Unassembled WGS sequence"/>
</dbReference>
<dbReference type="Pfam" id="PF03184">
    <property type="entry name" value="DDE_1"/>
    <property type="match status" value="1"/>
</dbReference>
<name>A0A5J4WS29_9EUKA</name>
<evidence type="ECO:0000313" key="2">
    <source>
        <dbReference type="EMBL" id="KAA6397937.1"/>
    </source>
</evidence>
<dbReference type="Gene3D" id="3.30.420.10">
    <property type="entry name" value="Ribonuclease H-like superfamily/Ribonuclease H"/>
    <property type="match status" value="1"/>
</dbReference>